<feature type="compositionally biased region" description="Acidic residues" evidence="1">
    <location>
        <begin position="58"/>
        <end position="76"/>
    </location>
</feature>
<keyword evidence="4" id="KW-1185">Reference proteome</keyword>
<reference evidence="3 4" key="1">
    <citation type="submission" date="2019-03" db="EMBL/GenBank/DDBJ databases">
        <title>Sequencing the genomes of 1000 actinobacteria strains.</title>
        <authorList>
            <person name="Klenk H.-P."/>
        </authorList>
    </citation>
    <scope>NUCLEOTIDE SEQUENCE [LARGE SCALE GENOMIC DNA]</scope>
    <source>
        <strain evidence="3 4">DSM 18936</strain>
    </source>
</reference>
<feature type="region of interest" description="Disordered" evidence="1">
    <location>
        <begin position="29"/>
        <end position="96"/>
    </location>
</feature>
<organism evidence="3 4">
    <name type="scientific">Ilumatobacter fluminis</name>
    <dbReference type="NCBI Taxonomy" id="467091"/>
    <lineage>
        <taxon>Bacteria</taxon>
        <taxon>Bacillati</taxon>
        <taxon>Actinomycetota</taxon>
        <taxon>Acidimicrobiia</taxon>
        <taxon>Acidimicrobiales</taxon>
        <taxon>Ilumatobacteraceae</taxon>
        <taxon>Ilumatobacter</taxon>
    </lineage>
</organism>
<accession>A0A4R7HVZ7</accession>
<dbReference type="Proteomes" id="UP000294558">
    <property type="component" value="Unassembled WGS sequence"/>
</dbReference>
<evidence type="ECO:0000313" key="4">
    <source>
        <dbReference type="Proteomes" id="UP000294558"/>
    </source>
</evidence>
<evidence type="ECO:0000256" key="2">
    <source>
        <dbReference type="SAM" id="SignalP"/>
    </source>
</evidence>
<gene>
    <name evidence="3" type="ORF">BDK89_0734</name>
</gene>
<dbReference type="AlphaFoldDB" id="A0A4R7HVZ7"/>
<feature type="signal peptide" evidence="2">
    <location>
        <begin position="1"/>
        <end position="22"/>
    </location>
</feature>
<evidence type="ECO:0000256" key="1">
    <source>
        <dbReference type="SAM" id="MobiDB-lite"/>
    </source>
</evidence>
<dbReference type="EMBL" id="SOAU01000001">
    <property type="protein sequence ID" value="TDT15171.1"/>
    <property type="molecule type" value="Genomic_DNA"/>
</dbReference>
<evidence type="ECO:0000313" key="3">
    <source>
        <dbReference type="EMBL" id="TDT15171.1"/>
    </source>
</evidence>
<proteinExistence type="predicted"/>
<dbReference type="RefSeq" id="WP_133867648.1">
    <property type="nucleotide sequence ID" value="NZ_SOAU01000001.1"/>
</dbReference>
<keyword evidence="2" id="KW-0732">Signal</keyword>
<dbReference type="PROSITE" id="PS51257">
    <property type="entry name" value="PROKAR_LIPOPROTEIN"/>
    <property type="match status" value="1"/>
</dbReference>
<feature type="compositionally biased region" description="Acidic residues" evidence="1">
    <location>
        <begin position="32"/>
        <end position="51"/>
    </location>
</feature>
<protein>
    <submittedName>
        <fullName evidence="3">Uncharacterized protein</fullName>
    </submittedName>
</protein>
<feature type="chain" id="PRO_5038377467" evidence="2">
    <location>
        <begin position="23"/>
        <end position="183"/>
    </location>
</feature>
<name>A0A4R7HVZ7_9ACTN</name>
<sequence>MQRHHTTRTNRTARLVTSVALAGAVLLGACGSDDDEPAAEPAAEEPADDSASDSNSDSGDDSSSDSGDGDAGEAGDDTTSGGDASVEGAAELGQEVADDILGAVDEDGTLSDAISSLSPETRFGAVASQLEPEPEIVVDGTTIRFVFPGGTTDDSMMSCIIAGSFVEPGETLVLEYPDGEVEC</sequence>
<comment type="caution">
    <text evidence="3">The sequence shown here is derived from an EMBL/GenBank/DDBJ whole genome shotgun (WGS) entry which is preliminary data.</text>
</comment>